<dbReference type="Pfam" id="PF00153">
    <property type="entry name" value="Mito_carr"/>
    <property type="match status" value="2"/>
</dbReference>
<evidence type="ECO:0000256" key="4">
    <source>
        <dbReference type="ARBA" id="ARBA00022692"/>
    </source>
</evidence>
<evidence type="ECO:0000256" key="6">
    <source>
        <dbReference type="ARBA" id="ARBA00022737"/>
    </source>
</evidence>
<dbReference type="PANTHER" id="PTHR45829:SF4">
    <property type="entry name" value="MITOCHONDRIAL CARRIER PROTEIN RIM2"/>
    <property type="match status" value="1"/>
</dbReference>
<sequence length="884" mass="98357">MGIYVTVNLDVEPLTAELLFPLGLPAGSSVDLIVAPPSQPKAVDRKSPFSLCHALVCGRRVPIARNNFDKSFEAPSVPRGLSVRSPLVNGQRICQLKNVRKGTSTKPVANAVPQTPPVDTVVADDPEECKKALEDIIKAGEPETKTVFVCTECPHRTFDKDEAVEHCKSHLASAGPADVASAAKDVPRPPPKRGRPPKERFHCNTCAKSFSSRQSLQTHLLNHTSRGAAVPLVTRLKSVFKLKRSLNIHVRAIHSQEGRRQCELCGKWLATERKLQRHVALTHYGDSVNAQDGTFPLLRPLKCDRCDFKSFSYPRLARHRVTHTGVYPHQCPECNKQFVFRDQMTRHVQSVHRKVRLSCQQCPRLFFSEKLFQQHLDAHRLGQGFPCTMCDNFYETKAALDHHSQSHEASLPYQCELCKQRFKYSQGLSIHRRFRHSKEARSSSQWKSGDHTWRHSCDVCHIRFKYQSSLAAHRLNRHTDAERLTCTYCSRSFNSQSVLALHIRSHTGEKPHVCPHCSKAFSIPNNLKNHIITQHTKEFKFFCPLCSKGAVSQIKLRQHLLQSHKAINDSSSKYKRTVTKTVPDMPDIDDLPMSQVAVEDAASILSQIIILGGTAGAIATCPLEVVKTRLQSSVANFHFAGPGGSPAAVQSLAERLGLNACTCTPTPTGGSGGGFTTSVINTSNARAPSIGIWRCLKQIVEMEGTKALFKGLGPNLVGVAPSRAIYFCTYSNSKSIFNELLPSDTPIVHICSAASAGFMSCTATNPIWFVKTRLQLDQRMYGSISALQCIRDIYQRHGLLGFYKGITASYFGISETIIHFVIYEFIKAQLRQRKESSRDSYNPDVKSTRDFVQFMAAGAVSKTCASTLAYPHVWMKPTGDYELV</sequence>
<feature type="domain" description="C2H2-type" evidence="16">
    <location>
        <begin position="329"/>
        <end position="357"/>
    </location>
</feature>
<dbReference type="InterPro" id="IPR018108">
    <property type="entry name" value="MCP_transmembrane"/>
</dbReference>
<dbReference type="Gene3D" id="1.50.40.10">
    <property type="entry name" value="Mitochondrial carrier domain"/>
    <property type="match status" value="1"/>
</dbReference>
<dbReference type="GO" id="GO:0005743">
    <property type="term" value="C:mitochondrial inner membrane"/>
    <property type="evidence" value="ECO:0007669"/>
    <property type="project" value="UniProtKB-SubCell"/>
</dbReference>
<feature type="domain" description="C2H2-type" evidence="16">
    <location>
        <begin position="301"/>
        <end position="328"/>
    </location>
</feature>
<evidence type="ECO:0000256" key="15">
    <source>
        <dbReference type="SAM" id="MobiDB-lite"/>
    </source>
</evidence>
<dbReference type="FunFam" id="3.30.160.60:FF:002343">
    <property type="entry name" value="Zinc finger protein 33A"/>
    <property type="match status" value="1"/>
</dbReference>
<dbReference type="SUPFAM" id="SSF57667">
    <property type="entry name" value="beta-beta-alpha zinc fingers"/>
    <property type="match status" value="6"/>
</dbReference>
<dbReference type="PROSITE" id="PS50920">
    <property type="entry name" value="SOLCAR"/>
    <property type="match status" value="2"/>
</dbReference>
<dbReference type="VEuPathDB" id="VectorBase:RSAN_025738"/>
<keyword evidence="5" id="KW-0479">Metal-binding</keyword>
<evidence type="ECO:0000256" key="8">
    <source>
        <dbReference type="ARBA" id="ARBA00022792"/>
    </source>
</evidence>
<comment type="similarity">
    <text evidence="2">Belongs to the mitochondrial carrier (TC 2.A.29) family.</text>
</comment>
<evidence type="ECO:0000256" key="2">
    <source>
        <dbReference type="ARBA" id="ARBA00006375"/>
    </source>
</evidence>
<dbReference type="InterPro" id="IPR023395">
    <property type="entry name" value="MCP_dom_sf"/>
</dbReference>
<dbReference type="InterPro" id="IPR049562">
    <property type="entry name" value="SLC25A33/36-like"/>
</dbReference>
<accession>A0A9D4SYD9</accession>
<protein>
    <recommendedName>
        <fullName evidence="16">C2H2-type domain-containing protein</fullName>
    </recommendedName>
</protein>
<dbReference type="AlphaFoldDB" id="A0A9D4SYD9"/>
<evidence type="ECO:0000256" key="10">
    <source>
        <dbReference type="ARBA" id="ARBA00022989"/>
    </source>
</evidence>
<reference evidence="17" key="2">
    <citation type="submission" date="2021-09" db="EMBL/GenBank/DDBJ databases">
        <authorList>
            <person name="Jia N."/>
            <person name="Wang J."/>
            <person name="Shi W."/>
            <person name="Du L."/>
            <person name="Sun Y."/>
            <person name="Zhan W."/>
            <person name="Jiang J."/>
            <person name="Wang Q."/>
            <person name="Zhang B."/>
            <person name="Ji P."/>
            <person name="Sakyi L.B."/>
            <person name="Cui X."/>
            <person name="Yuan T."/>
            <person name="Jiang B."/>
            <person name="Yang W."/>
            <person name="Lam T.T.-Y."/>
            <person name="Chang Q."/>
            <person name="Ding S."/>
            <person name="Wang X."/>
            <person name="Zhu J."/>
            <person name="Ruan X."/>
            <person name="Zhao L."/>
            <person name="Wei J."/>
            <person name="Que T."/>
            <person name="Du C."/>
            <person name="Cheng J."/>
            <person name="Dai P."/>
            <person name="Han X."/>
            <person name="Huang E."/>
            <person name="Gao Y."/>
            <person name="Liu J."/>
            <person name="Shao H."/>
            <person name="Ye R."/>
            <person name="Li L."/>
            <person name="Wei W."/>
            <person name="Wang X."/>
            <person name="Wang C."/>
            <person name="Huo Q."/>
            <person name="Li W."/>
            <person name="Guo W."/>
            <person name="Chen H."/>
            <person name="Chen S."/>
            <person name="Zhou L."/>
            <person name="Zhou L."/>
            <person name="Ni X."/>
            <person name="Tian J."/>
            <person name="Zhou Y."/>
            <person name="Sheng Y."/>
            <person name="Liu T."/>
            <person name="Pan Y."/>
            <person name="Xia L."/>
            <person name="Li J."/>
            <person name="Zhao F."/>
            <person name="Cao W."/>
        </authorList>
    </citation>
    <scope>NUCLEOTIDE SEQUENCE</scope>
    <source>
        <strain evidence="17">Rsan-2018</strain>
        <tissue evidence="17">Larvae</tissue>
    </source>
</reference>
<keyword evidence="4 14" id="KW-0812">Transmembrane</keyword>
<evidence type="ECO:0000256" key="7">
    <source>
        <dbReference type="ARBA" id="ARBA00022771"/>
    </source>
</evidence>
<feature type="domain" description="C2H2-type" evidence="16">
    <location>
        <begin position="413"/>
        <end position="441"/>
    </location>
</feature>
<keyword evidence="9" id="KW-0862">Zinc</keyword>
<dbReference type="Gene3D" id="3.30.160.60">
    <property type="entry name" value="Classic Zinc Finger"/>
    <property type="match status" value="7"/>
</dbReference>
<dbReference type="InterPro" id="IPR013087">
    <property type="entry name" value="Znf_C2H2_type"/>
</dbReference>
<feature type="domain" description="C2H2-type" evidence="16">
    <location>
        <begin position="385"/>
        <end position="412"/>
    </location>
</feature>
<evidence type="ECO:0000256" key="3">
    <source>
        <dbReference type="ARBA" id="ARBA00022448"/>
    </source>
</evidence>
<evidence type="ECO:0000256" key="1">
    <source>
        <dbReference type="ARBA" id="ARBA00004448"/>
    </source>
</evidence>
<dbReference type="SUPFAM" id="SSF103506">
    <property type="entry name" value="Mitochondrial carrier"/>
    <property type="match status" value="1"/>
</dbReference>
<comment type="subcellular location">
    <subcellularLocation>
        <location evidence="1">Mitochondrion inner membrane</location>
        <topology evidence="1">Multi-pass membrane protein</topology>
    </subcellularLocation>
</comment>
<keyword evidence="12 14" id="KW-0472">Membrane</keyword>
<comment type="caution">
    <text evidence="17">The sequence shown here is derived from an EMBL/GenBank/DDBJ whole genome shotgun (WGS) entry which is preliminary data.</text>
</comment>
<keyword evidence="18" id="KW-1185">Reference proteome</keyword>
<evidence type="ECO:0000256" key="11">
    <source>
        <dbReference type="ARBA" id="ARBA00023128"/>
    </source>
</evidence>
<keyword evidence="10" id="KW-1133">Transmembrane helix</keyword>
<evidence type="ECO:0000259" key="16">
    <source>
        <dbReference type="PROSITE" id="PS50157"/>
    </source>
</evidence>
<feature type="repeat" description="Solcar" evidence="14">
    <location>
        <begin position="744"/>
        <end position="829"/>
    </location>
</feature>
<dbReference type="PROSITE" id="PS00028">
    <property type="entry name" value="ZINC_FINGER_C2H2_1"/>
    <property type="match status" value="8"/>
</dbReference>
<keyword evidence="7 13" id="KW-0863">Zinc-finger</keyword>
<dbReference type="EMBL" id="JABSTV010001250">
    <property type="protein sequence ID" value="KAH7956344.1"/>
    <property type="molecule type" value="Genomic_DNA"/>
</dbReference>
<gene>
    <name evidence="17" type="ORF">HPB52_008298</name>
</gene>
<feature type="domain" description="C2H2-type" evidence="16">
    <location>
        <begin position="455"/>
        <end position="483"/>
    </location>
</feature>
<dbReference type="InterPro" id="IPR036236">
    <property type="entry name" value="Znf_C2H2_sf"/>
</dbReference>
<keyword evidence="11" id="KW-0496">Mitochondrion</keyword>
<evidence type="ECO:0000313" key="17">
    <source>
        <dbReference type="EMBL" id="KAH7956344.1"/>
    </source>
</evidence>
<feature type="domain" description="C2H2-type" evidence="16">
    <location>
        <begin position="512"/>
        <end position="540"/>
    </location>
</feature>
<evidence type="ECO:0000256" key="12">
    <source>
        <dbReference type="ARBA" id="ARBA00023136"/>
    </source>
</evidence>
<feature type="domain" description="C2H2-type" evidence="16">
    <location>
        <begin position="201"/>
        <end position="228"/>
    </location>
</feature>
<dbReference type="SMART" id="SM00355">
    <property type="entry name" value="ZnF_C2H2"/>
    <property type="match status" value="12"/>
</dbReference>
<feature type="domain" description="C2H2-type" evidence="16">
    <location>
        <begin position="260"/>
        <end position="288"/>
    </location>
</feature>
<evidence type="ECO:0000313" key="18">
    <source>
        <dbReference type="Proteomes" id="UP000821837"/>
    </source>
</evidence>
<dbReference type="PROSITE" id="PS50157">
    <property type="entry name" value="ZINC_FINGER_C2H2_2"/>
    <property type="match status" value="9"/>
</dbReference>
<dbReference type="GO" id="GO:0006355">
    <property type="term" value="P:regulation of DNA-templated transcription"/>
    <property type="evidence" value="ECO:0007669"/>
    <property type="project" value="UniProtKB-ARBA"/>
</dbReference>
<dbReference type="GO" id="GO:0008270">
    <property type="term" value="F:zinc ion binding"/>
    <property type="evidence" value="ECO:0007669"/>
    <property type="project" value="UniProtKB-KW"/>
</dbReference>
<evidence type="ECO:0000256" key="14">
    <source>
        <dbReference type="PROSITE-ProRule" id="PRU00282"/>
    </source>
</evidence>
<dbReference type="PANTHER" id="PTHR45829">
    <property type="entry name" value="MITOCHONDRIAL CARRIER PROTEIN RIM2"/>
    <property type="match status" value="1"/>
</dbReference>
<dbReference type="GO" id="GO:0015218">
    <property type="term" value="F:pyrimidine nucleotide transmembrane transporter activity"/>
    <property type="evidence" value="ECO:0007669"/>
    <property type="project" value="InterPro"/>
</dbReference>
<keyword evidence="6" id="KW-0677">Repeat</keyword>
<reference evidence="17" key="1">
    <citation type="journal article" date="2020" name="Cell">
        <title>Large-Scale Comparative Analyses of Tick Genomes Elucidate Their Genetic Diversity and Vector Capacities.</title>
        <authorList>
            <consortium name="Tick Genome and Microbiome Consortium (TIGMIC)"/>
            <person name="Jia N."/>
            <person name="Wang J."/>
            <person name="Shi W."/>
            <person name="Du L."/>
            <person name="Sun Y."/>
            <person name="Zhan W."/>
            <person name="Jiang J.F."/>
            <person name="Wang Q."/>
            <person name="Zhang B."/>
            <person name="Ji P."/>
            <person name="Bell-Sakyi L."/>
            <person name="Cui X.M."/>
            <person name="Yuan T.T."/>
            <person name="Jiang B.G."/>
            <person name="Yang W.F."/>
            <person name="Lam T.T."/>
            <person name="Chang Q.C."/>
            <person name="Ding S.J."/>
            <person name="Wang X.J."/>
            <person name="Zhu J.G."/>
            <person name="Ruan X.D."/>
            <person name="Zhao L."/>
            <person name="Wei J.T."/>
            <person name="Ye R.Z."/>
            <person name="Que T.C."/>
            <person name="Du C.H."/>
            <person name="Zhou Y.H."/>
            <person name="Cheng J.X."/>
            <person name="Dai P.F."/>
            <person name="Guo W.B."/>
            <person name="Han X.H."/>
            <person name="Huang E.J."/>
            <person name="Li L.F."/>
            <person name="Wei W."/>
            <person name="Gao Y.C."/>
            <person name="Liu J.Z."/>
            <person name="Shao H.Z."/>
            <person name="Wang X."/>
            <person name="Wang C.C."/>
            <person name="Yang T.C."/>
            <person name="Huo Q.B."/>
            <person name="Li W."/>
            <person name="Chen H.Y."/>
            <person name="Chen S.E."/>
            <person name="Zhou L.G."/>
            <person name="Ni X.B."/>
            <person name="Tian J.H."/>
            <person name="Sheng Y."/>
            <person name="Liu T."/>
            <person name="Pan Y.S."/>
            <person name="Xia L.Y."/>
            <person name="Li J."/>
            <person name="Zhao F."/>
            <person name="Cao W.C."/>
        </authorList>
    </citation>
    <scope>NUCLEOTIDE SEQUENCE</scope>
    <source>
        <strain evidence="17">Rsan-2018</strain>
    </source>
</reference>
<proteinExistence type="inferred from homology"/>
<feature type="domain" description="C2H2-type" evidence="16">
    <location>
        <begin position="484"/>
        <end position="511"/>
    </location>
</feature>
<dbReference type="Pfam" id="PF13912">
    <property type="entry name" value="zf-C2H2_6"/>
    <property type="match status" value="2"/>
</dbReference>
<keyword evidence="8" id="KW-0999">Mitochondrion inner membrane</keyword>
<dbReference type="VEuPathDB" id="VectorBase:RSAN_034566"/>
<evidence type="ECO:0000256" key="9">
    <source>
        <dbReference type="ARBA" id="ARBA00022833"/>
    </source>
</evidence>
<feature type="repeat" description="Solcar" evidence="14">
    <location>
        <begin position="607"/>
        <end position="736"/>
    </location>
</feature>
<name>A0A9D4SYD9_RHISA</name>
<feature type="region of interest" description="Disordered" evidence="15">
    <location>
        <begin position="176"/>
        <end position="199"/>
    </location>
</feature>
<organism evidence="17 18">
    <name type="scientific">Rhipicephalus sanguineus</name>
    <name type="common">Brown dog tick</name>
    <name type="synonym">Ixodes sanguineus</name>
    <dbReference type="NCBI Taxonomy" id="34632"/>
    <lineage>
        <taxon>Eukaryota</taxon>
        <taxon>Metazoa</taxon>
        <taxon>Ecdysozoa</taxon>
        <taxon>Arthropoda</taxon>
        <taxon>Chelicerata</taxon>
        <taxon>Arachnida</taxon>
        <taxon>Acari</taxon>
        <taxon>Parasitiformes</taxon>
        <taxon>Ixodida</taxon>
        <taxon>Ixodoidea</taxon>
        <taxon>Ixodidae</taxon>
        <taxon>Rhipicephalinae</taxon>
        <taxon>Rhipicephalus</taxon>
        <taxon>Rhipicephalus</taxon>
    </lineage>
</organism>
<dbReference type="Proteomes" id="UP000821837">
    <property type="component" value="Unassembled WGS sequence"/>
</dbReference>
<dbReference type="Pfam" id="PF00096">
    <property type="entry name" value="zf-C2H2"/>
    <property type="match status" value="3"/>
</dbReference>
<evidence type="ECO:0000256" key="5">
    <source>
        <dbReference type="ARBA" id="ARBA00022723"/>
    </source>
</evidence>
<keyword evidence="3" id="KW-0813">Transport</keyword>
<dbReference type="GO" id="GO:1990519">
    <property type="term" value="P:pyrimidine nucleotide import into mitochondrion"/>
    <property type="evidence" value="ECO:0007669"/>
    <property type="project" value="TreeGrafter"/>
</dbReference>
<evidence type="ECO:0000256" key="13">
    <source>
        <dbReference type="PROSITE-ProRule" id="PRU00042"/>
    </source>
</evidence>
<dbReference type="VEuPathDB" id="VectorBase:RSAN_041850"/>